<dbReference type="GO" id="GO:0043107">
    <property type="term" value="P:type IV pilus-dependent motility"/>
    <property type="evidence" value="ECO:0007669"/>
    <property type="project" value="InterPro"/>
</dbReference>
<comment type="caution">
    <text evidence="2">The sequence shown here is derived from an EMBL/GenBank/DDBJ whole genome shotgun (WGS) entry which is preliminary data.</text>
</comment>
<sequence length="172" mass="19339">MKVERKRIVKNISITGGVLVLLFAVTLFISSDIGKYADRIQKKKTDFAFQGNAIESLALLKEGSKEALNSISLLQNLLPERDQLINLPKDLGRIARRHSLSFDFRFGSESPGTDALPGTVSIQLSVTGAYSDFLNFLREMRRSNYLIRIDSFDFSGEAPSYQVRMDGLVYIR</sequence>
<keyword evidence="1" id="KW-0472">Membrane</keyword>
<dbReference type="EMBL" id="PFBA01000018">
    <property type="protein sequence ID" value="PIT92506.1"/>
    <property type="molecule type" value="Genomic_DNA"/>
</dbReference>
<dbReference type="GO" id="GO:0043683">
    <property type="term" value="P:type IV pilus assembly"/>
    <property type="evidence" value="ECO:0007669"/>
    <property type="project" value="InterPro"/>
</dbReference>
<evidence type="ECO:0008006" key="4">
    <source>
        <dbReference type="Google" id="ProtNLM"/>
    </source>
</evidence>
<organism evidence="2 3">
    <name type="scientific">Candidatus Harrisonbacteria bacterium CG10_big_fil_rev_8_21_14_0_10_42_17</name>
    <dbReference type="NCBI Taxonomy" id="1974584"/>
    <lineage>
        <taxon>Bacteria</taxon>
        <taxon>Candidatus Harrisoniibacteriota</taxon>
    </lineage>
</organism>
<dbReference type="Pfam" id="PF04350">
    <property type="entry name" value="PilO"/>
    <property type="match status" value="1"/>
</dbReference>
<gene>
    <name evidence="2" type="ORF">COU08_02075</name>
</gene>
<feature type="transmembrane region" description="Helical" evidence="1">
    <location>
        <begin position="12"/>
        <end position="30"/>
    </location>
</feature>
<evidence type="ECO:0000256" key="1">
    <source>
        <dbReference type="SAM" id="Phobius"/>
    </source>
</evidence>
<evidence type="ECO:0000313" key="2">
    <source>
        <dbReference type="EMBL" id="PIT92506.1"/>
    </source>
</evidence>
<proteinExistence type="predicted"/>
<dbReference type="Gene3D" id="3.30.70.60">
    <property type="match status" value="1"/>
</dbReference>
<keyword evidence="1" id="KW-0812">Transmembrane</keyword>
<keyword evidence="1" id="KW-1133">Transmembrane helix</keyword>
<evidence type="ECO:0000313" key="3">
    <source>
        <dbReference type="Proteomes" id="UP000228635"/>
    </source>
</evidence>
<dbReference type="AlphaFoldDB" id="A0A2M6WIC2"/>
<dbReference type="Proteomes" id="UP000228635">
    <property type="component" value="Unassembled WGS sequence"/>
</dbReference>
<dbReference type="InterPro" id="IPR007445">
    <property type="entry name" value="PilO"/>
</dbReference>
<name>A0A2M6WIC2_9BACT</name>
<protein>
    <recommendedName>
        <fullName evidence="4">Type 4 fimbrial biogenesis protein PilO</fullName>
    </recommendedName>
</protein>
<dbReference type="InterPro" id="IPR014717">
    <property type="entry name" value="Transl_elong_EF1B/ribsomal_bS6"/>
</dbReference>
<reference evidence="3" key="1">
    <citation type="submission" date="2017-09" db="EMBL/GenBank/DDBJ databases">
        <title>Depth-based differentiation of microbial function through sediment-hosted aquifers and enrichment of novel symbionts in the deep terrestrial subsurface.</title>
        <authorList>
            <person name="Probst A.J."/>
            <person name="Ladd B."/>
            <person name="Jarett J.K."/>
            <person name="Geller-Mcgrath D.E."/>
            <person name="Sieber C.M.K."/>
            <person name="Emerson J.B."/>
            <person name="Anantharaman K."/>
            <person name="Thomas B.C."/>
            <person name="Malmstrom R."/>
            <person name="Stieglmeier M."/>
            <person name="Klingl A."/>
            <person name="Woyke T."/>
            <person name="Ryan C.M."/>
            <person name="Banfield J.F."/>
        </authorList>
    </citation>
    <scope>NUCLEOTIDE SEQUENCE [LARGE SCALE GENOMIC DNA]</scope>
</reference>
<accession>A0A2M6WIC2</accession>